<reference evidence="5 6" key="1">
    <citation type="submission" date="2019-01" db="EMBL/GenBank/DDBJ databases">
        <title>Leuconostoc litchii sp. nov., a novel lactic acid bacterium isolated from lychee.</title>
        <authorList>
            <person name="Wang L.-T."/>
        </authorList>
    </citation>
    <scope>NUCLEOTIDE SEQUENCE [LARGE SCALE GENOMIC DNA]</scope>
    <source>
        <strain evidence="5 6">MB7</strain>
    </source>
</reference>
<keyword evidence="2" id="KW-0378">Hydrolase</keyword>
<dbReference type="GO" id="GO:0030145">
    <property type="term" value="F:manganese ion binding"/>
    <property type="evidence" value="ECO:0007669"/>
    <property type="project" value="TreeGrafter"/>
</dbReference>
<gene>
    <name evidence="5" type="ORF">ESZ47_02505</name>
</gene>
<dbReference type="EMBL" id="SDGY01000001">
    <property type="protein sequence ID" value="TYC47027.1"/>
    <property type="molecule type" value="Genomic_DNA"/>
</dbReference>
<evidence type="ECO:0000313" key="5">
    <source>
        <dbReference type="EMBL" id="TYC47027.1"/>
    </source>
</evidence>
<dbReference type="CDD" id="cd09999">
    <property type="entry name" value="Arginase-like_1"/>
    <property type="match status" value="1"/>
</dbReference>
<organism evidence="5 6">
    <name type="scientific">Leuconostoc litchii</name>
    <dbReference type="NCBI Taxonomy" id="1981069"/>
    <lineage>
        <taxon>Bacteria</taxon>
        <taxon>Bacillati</taxon>
        <taxon>Bacillota</taxon>
        <taxon>Bacilli</taxon>
        <taxon>Lactobacillales</taxon>
        <taxon>Lactobacillaceae</taxon>
        <taxon>Leuconostoc</taxon>
    </lineage>
</organism>
<dbReference type="GO" id="GO:0004053">
    <property type="term" value="F:arginase activity"/>
    <property type="evidence" value="ECO:0007669"/>
    <property type="project" value="TreeGrafter"/>
</dbReference>
<accession>A0A6P2CRU2</accession>
<evidence type="ECO:0000256" key="1">
    <source>
        <dbReference type="ARBA" id="ARBA00022723"/>
    </source>
</evidence>
<sequence>MIYYNINKKMIAGRLKMSKVIKLKIPDWRAGNRPEYYAGAEIIATLLNDSQIKTVEVPVISPDNSDDNSEVNGVNGKNELVEEIRQVRATLREEAPDKVITVGGNCFVSQGPFDYLHEKYGDDLGIIWIDAHPDISKPEFYNNEHAMVLGNLLGHGDPILAKEVHAKFSPKSVLFLGLQPLTDDEPAELDKIGLTYQIQDENPITTAAVQKWIVDNNFSKIAIHFDLDSLSPDDFRLQYFAEPHQTAFPSSHGKLTLTQVTDYFSSIQKVSDIVGITIAEFLPWDIIKLKQTINTLNLFNNDKQ</sequence>
<evidence type="ECO:0000256" key="4">
    <source>
        <dbReference type="PROSITE-ProRule" id="PRU00742"/>
    </source>
</evidence>
<dbReference type="PANTHER" id="PTHR43782:SF3">
    <property type="entry name" value="ARGINASE"/>
    <property type="match status" value="1"/>
</dbReference>
<keyword evidence="6" id="KW-1185">Reference proteome</keyword>
<dbReference type="OrthoDB" id="9789727at2"/>
<keyword evidence="3" id="KW-0464">Manganese</keyword>
<name>A0A6P2CRU2_9LACO</name>
<dbReference type="InterPro" id="IPR006035">
    <property type="entry name" value="Ureohydrolase"/>
</dbReference>
<keyword evidence="1" id="KW-0479">Metal-binding</keyword>
<dbReference type="AlphaFoldDB" id="A0A6P2CRU2"/>
<dbReference type="Pfam" id="PF00491">
    <property type="entry name" value="Arginase"/>
    <property type="match status" value="1"/>
</dbReference>
<dbReference type="PROSITE" id="PS51409">
    <property type="entry name" value="ARGINASE_2"/>
    <property type="match status" value="1"/>
</dbReference>
<evidence type="ECO:0000256" key="3">
    <source>
        <dbReference type="ARBA" id="ARBA00023211"/>
    </source>
</evidence>
<proteinExistence type="inferred from homology"/>
<dbReference type="SUPFAM" id="SSF52768">
    <property type="entry name" value="Arginase/deacetylase"/>
    <property type="match status" value="1"/>
</dbReference>
<dbReference type="InterPro" id="IPR023696">
    <property type="entry name" value="Ureohydrolase_dom_sf"/>
</dbReference>
<dbReference type="GO" id="GO:0005829">
    <property type="term" value="C:cytosol"/>
    <property type="evidence" value="ECO:0007669"/>
    <property type="project" value="TreeGrafter"/>
</dbReference>
<comment type="caution">
    <text evidence="5">The sequence shown here is derived from an EMBL/GenBank/DDBJ whole genome shotgun (WGS) entry which is preliminary data.</text>
</comment>
<dbReference type="PANTHER" id="PTHR43782">
    <property type="entry name" value="ARGINASE"/>
    <property type="match status" value="1"/>
</dbReference>
<comment type="similarity">
    <text evidence="4">Belongs to the arginase family.</text>
</comment>
<dbReference type="Gene3D" id="3.40.800.10">
    <property type="entry name" value="Ureohydrolase domain"/>
    <property type="match status" value="1"/>
</dbReference>
<protein>
    <submittedName>
        <fullName evidence="5">Arginase family protein</fullName>
    </submittedName>
</protein>
<dbReference type="Proteomes" id="UP000442244">
    <property type="component" value="Unassembled WGS sequence"/>
</dbReference>
<evidence type="ECO:0000313" key="6">
    <source>
        <dbReference type="Proteomes" id="UP000442244"/>
    </source>
</evidence>
<evidence type="ECO:0000256" key="2">
    <source>
        <dbReference type="ARBA" id="ARBA00022801"/>
    </source>
</evidence>